<gene>
    <name evidence="1" type="ORF">N7517_010585</name>
</gene>
<name>A0A9W9UV82_9EURO</name>
<keyword evidence="2" id="KW-1185">Reference proteome</keyword>
<dbReference type="GeneID" id="81467491"/>
<dbReference type="Proteomes" id="UP001147752">
    <property type="component" value="Unassembled WGS sequence"/>
</dbReference>
<dbReference type="SUPFAM" id="SSF52047">
    <property type="entry name" value="RNI-like"/>
    <property type="match status" value="1"/>
</dbReference>
<evidence type="ECO:0000313" key="1">
    <source>
        <dbReference type="EMBL" id="KAJ5355976.1"/>
    </source>
</evidence>
<dbReference type="EMBL" id="JAPZBT010000006">
    <property type="protein sequence ID" value="KAJ5355976.1"/>
    <property type="molecule type" value="Genomic_DNA"/>
</dbReference>
<evidence type="ECO:0000313" key="2">
    <source>
        <dbReference type="Proteomes" id="UP001147752"/>
    </source>
</evidence>
<dbReference type="AlphaFoldDB" id="A0A9W9UV82"/>
<proteinExistence type="predicted"/>
<evidence type="ECO:0008006" key="3">
    <source>
        <dbReference type="Google" id="ProtNLM"/>
    </source>
</evidence>
<reference evidence="1" key="1">
    <citation type="submission" date="2022-12" db="EMBL/GenBank/DDBJ databases">
        <authorList>
            <person name="Petersen C."/>
        </authorList>
    </citation>
    <scope>NUCLEOTIDE SEQUENCE</scope>
    <source>
        <strain evidence="1">IBT 3081</strain>
    </source>
</reference>
<comment type="caution">
    <text evidence="1">The sequence shown here is derived from an EMBL/GenBank/DDBJ whole genome shotgun (WGS) entry which is preliminary data.</text>
</comment>
<protein>
    <recommendedName>
        <fullName evidence="3">F-box domain-containing protein</fullName>
    </recommendedName>
</protein>
<reference evidence="1" key="2">
    <citation type="journal article" date="2023" name="IMA Fungus">
        <title>Comparative genomic study of the Penicillium genus elucidates a diverse pangenome and 15 lateral gene transfer events.</title>
        <authorList>
            <person name="Petersen C."/>
            <person name="Sorensen T."/>
            <person name="Nielsen M.R."/>
            <person name="Sondergaard T.E."/>
            <person name="Sorensen J.L."/>
            <person name="Fitzpatrick D.A."/>
            <person name="Frisvad J.C."/>
            <person name="Nielsen K.L."/>
        </authorList>
    </citation>
    <scope>NUCLEOTIDE SEQUENCE</scope>
    <source>
        <strain evidence="1">IBT 3081</strain>
    </source>
</reference>
<dbReference type="OrthoDB" id="5139510at2759"/>
<dbReference type="RefSeq" id="XP_056574123.1">
    <property type="nucleotide sequence ID" value="XM_056728308.1"/>
</dbReference>
<accession>A0A9W9UV82</accession>
<sequence length="474" mass="54316">MGINHISLNRTFILELPDELLDAIICAAGPIVHNDWHGSDSFKVYEMGIVLSLVCKRFYRITVPYLYADLVINSSDNAWGERKGVFKKLHRSFRENPSLWPLCRGLIVSYDKKNIGNLYVATDCITWLTAAKTLTFWGLEGRKAWDLLRLAIEQKSSCNSLSLRSTYMYNLELRFVINILGDFKSGFLPNLQTLNLHGISLYGDEICQEALREKAGMAPFTRLELRNFLLTPKTLEGLVRWSRRLEEFELRFTCGDDFSTPGLYKGWTLATLQKILSIHRRTLRSITLYAITLYTIGRPDIDGLDLRQFESLEKLSLSSQISGHQDYKEEETLEPPDGLLAPGLRVFHWDLTLVDQQCSESLAGFSQREENWLRQLARKAIKRGCPLRRIEIKFTPVEWGCNSEVYPWDRMDAIGAELRPHGIEVSYNPPSVSKEQFLKIAGSEGFEGQENPEMVEDVERIGDIMRDRVIVPTP</sequence>
<organism evidence="1 2">
    <name type="scientific">Penicillium concentricum</name>
    <dbReference type="NCBI Taxonomy" id="293559"/>
    <lineage>
        <taxon>Eukaryota</taxon>
        <taxon>Fungi</taxon>
        <taxon>Dikarya</taxon>
        <taxon>Ascomycota</taxon>
        <taxon>Pezizomycotina</taxon>
        <taxon>Eurotiomycetes</taxon>
        <taxon>Eurotiomycetidae</taxon>
        <taxon>Eurotiales</taxon>
        <taxon>Aspergillaceae</taxon>
        <taxon>Penicillium</taxon>
    </lineage>
</organism>